<dbReference type="CDD" id="cd00887">
    <property type="entry name" value="MoeA"/>
    <property type="match status" value="1"/>
</dbReference>
<dbReference type="Pfam" id="PF03454">
    <property type="entry name" value="MoeA_C"/>
    <property type="match status" value="1"/>
</dbReference>
<name>A0A918KK76_9GAMM</name>
<sequence>MGCCDVTGLMPLEEGLNRLLSAVTPGTDVETVPLTDALGRVTATPIQAQAPVPGFDNSAMDGYAIRLADLKNDQVLPLQGKAMAGQPFEGSVEPGHCIRIMTGAPVPEGCDAVVMQENTEVLDAGIRFLETPKPGNNIRRAGEDIEPGQEVIAANRRLKPVDLALIASVGCAEINVYRRVKVGLFSTGDEVRQPGEALRYGDLYDSNRPVIRALLDRLDVDILDLGTIPDDREAVRDAFLRADVDCDFVVTSGGVSVGEADYTKEILAELGEIEFWKLAIKPGKPFAFGRLPNSWFIGLPGNPVSATVTFHLLGAQAIRQFQGTGPRPLPRLTAKATTDLRKSPGRMDFQRGQWTTTENGIEVTPSGRGQGSHILTSLADANCYIALEQDRGNVKAGEEVTLWLFDDLMA</sequence>
<evidence type="ECO:0000313" key="14">
    <source>
        <dbReference type="Proteomes" id="UP000626148"/>
    </source>
</evidence>
<reference evidence="13" key="1">
    <citation type="journal article" date="2014" name="Int. J. Syst. Evol. Microbiol.">
        <title>Complete genome sequence of Corynebacterium casei LMG S-19264T (=DSM 44701T), isolated from a smear-ripened cheese.</title>
        <authorList>
            <consortium name="US DOE Joint Genome Institute (JGI-PGF)"/>
            <person name="Walter F."/>
            <person name="Albersmeier A."/>
            <person name="Kalinowski J."/>
            <person name="Ruckert C."/>
        </authorList>
    </citation>
    <scope>NUCLEOTIDE SEQUENCE</scope>
    <source>
        <strain evidence="13">KCTC 22169</strain>
    </source>
</reference>
<keyword evidence="5 11" id="KW-0500">Molybdenum</keyword>
<dbReference type="InterPro" id="IPR005111">
    <property type="entry name" value="MoeA_C_domain_IV"/>
</dbReference>
<evidence type="ECO:0000256" key="3">
    <source>
        <dbReference type="ARBA" id="ARBA00005046"/>
    </source>
</evidence>
<keyword evidence="6 11" id="KW-0808">Transferase</keyword>
<evidence type="ECO:0000256" key="11">
    <source>
        <dbReference type="RuleBase" id="RU365090"/>
    </source>
</evidence>
<reference evidence="13" key="2">
    <citation type="submission" date="2020-09" db="EMBL/GenBank/DDBJ databases">
        <authorList>
            <person name="Sun Q."/>
            <person name="Kim S."/>
        </authorList>
    </citation>
    <scope>NUCLEOTIDE SEQUENCE</scope>
    <source>
        <strain evidence="13">KCTC 22169</strain>
    </source>
</reference>
<dbReference type="GO" id="GO:0046872">
    <property type="term" value="F:metal ion binding"/>
    <property type="evidence" value="ECO:0007669"/>
    <property type="project" value="UniProtKB-UniRule"/>
</dbReference>
<dbReference type="FunFam" id="2.170.190.11:FF:000001">
    <property type="entry name" value="Molybdopterin molybdenumtransferase"/>
    <property type="match status" value="1"/>
</dbReference>
<evidence type="ECO:0000256" key="7">
    <source>
        <dbReference type="ARBA" id="ARBA00022723"/>
    </source>
</evidence>
<comment type="function">
    <text evidence="2 11">Catalyzes the insertion of molybdate into adenylated molybdopterin with the concomitant release of AMP.</text>
</comment>
<dbReference type="InterPro" id="IPR005110">
    <property type="entry name" value="MoeA_linker/N"/>
</dbReference>
<dbReference type="EC" id="2.10.1.1" evidence="11"/>
<evidence type="ECO:0000259" key="12">
    <source>
        <dbReference type="SMART" id="SM00852"/>
    </source>
</evidence>
<gene>
    <name evidence="13" type="ORF">GCM10007392_37500</name>
</gene>
<protein>
    <recommendedName>
        <fullName evidence="11">Molybdopterin molybdenumtransferase</fullName>
        <ecNumber evidence="11">2.10.1.1</ecNumber>
    </recommendedName>
</protein>
<dbReference type="FunFam" id="3.40.980.10:FF:000004">
    <property type="entry name" value="Molybdopterin molybdenumtransferase"/>
    <property type="match status" value="1"/>
</dbReference>
<organism evidence="13 14">
    <name type="scientific">Saccharospirillum salsuginis</name>
    <dbReference type="NCBI Taxonomy" id="418750"/>
    <lineage>
        <taxon>Bacteria</taxon>
        <taxon>Pseudomonadati</taxon>
        <taxon>Pseudomonadota</taxon>
        <taxon>Gammaproteobacteria</taxon>
        <taxon>Oceanospirillales</taxon>
        <taxon>Saccharospirillaceae</taxon>
        <taxon>Saccharospirillum</taxon>
    </lineage>
</organism>
<feature type="domain" description="MoaB/Mog" evidence="12">
    <location>
        <begin position="183"/>
        <end position="320"/>
    </location>
</feature>
<dbReference type="Gene3D" id="2.170.190.11">
    <property type="entry name" value="Molybdopterin biosynthesis moea protein, domain 3"/>
    <property type="match status" value="1"/>
</dbReference>
<evidence type="ECO:0000256" key="10">
    <source>
        <dbReference type="ARBA" id="ARBA00047317"/>
    </source>
</evidence>
<dbReference type="SUPFAM" id="SSF63882">
    <property type="entry name" value="MoeA N-terminal region -like"/>
    <property type="match status" value="1"/>
</dbReference>
<dbReference type="PANTHER" id="PTHR10192">
    <property type="entry name" value="MOLYBDOPTERIN BIOSYNTHESIS PROTEIN"/>
    <property type="match status" value="1"/>
</dbReference>
<dbReference type="AlphaFoldDB" id="A0A918KK76"/>
<comment type="caution">
    <text evidence="13">The sequence shown here is derived from an EMBL/GenBank/DDBJ whole genome shotgun (WGS) entry which is preliminary data.</text>
</comment>
<dbReference type="Gene3D" id="3.90.105.10">
    <property type="entry name" value="Molybdopterin biosynthesis moea protein, domain 2"/>
    <property type="match status" value="1"/>
</dbReference>
<keyword evidence="8 11" id="KW-0460">Magnesium</keyword>
<dbReference type="InterPro" id="IPR008284">
    <property type="entry name" value="MoCF_biosynth_CS"/>
</dbReference>
<dbReference type="GO" id="GO:0005829">
    <property type="term" value="C:cytosol"/>
    <property type="evidence" value="ECO:0007669"/>
    <property type="project" value="TreeGrafter"/>
</dbReference>
<evidence type="ECO:0000256" key="6">
    <source>
        <dbReference type="ARBA" id="ARBA00022679"/>
    </source>
</evidence>
<evidence type="ECO:0000256" key="8">
    <source>
        <dbReference type="ARBA" id="ARBA00022842"/>
    </source>
</evidence>
<dbReference type="SMART" id="SM00852">
    <property type="entry name" value="MoCF_biosynth"/>
    <property type="match status" value="1"/>
</dbReference>
<dbReference type="Pfam" id="PF03453">
    <property type="entry name" value="MoeA_N"/>
    <property type="match status" value="1"/>
</dbReference>
<comment type="cofactor">
    <cofactor evidence="1 11">
        <name>Mg(2+)</name>
        <dbReference type="ChEBI" id="CHEBI:18420"/>
    </cofactor>
</comment>
<dbReference type="Gene3D" id="2.40.340.10">
    <property type="entry name" value="MoeA, C-terminal, domain IV"/>
    <property type="match status" value="1"/>
</dbReference>
<comment type="pathway">
    <text evidence="3 11">Cofactor biosynthesis; molybdopterin biosynthesis.</text>
</comment>
<dbReference type="Proteomes" id="UP000626148">
    <property type="component" value="Unassembled WGS sequence"/>
</dbReference>
<dbReference type="InterPro" id="IPR036135">
    <property type="entry name" value="MoeA_linker/N_sf"/>
</dbReference>
<comment type="catalytic activity">
    <reaction evidence="10">
        <text>adenylyl-molybdopterin + molybdate = Mo-molybdopterin + AMP + H(+)</text>
        <dbReference type="Rhea" id="RHEA:35047"/>
        <dbReference type="ChEBI" id="CHEBI:15378"/>
        <dbReference type="ChEBI" id="CHEBI:36264"/>
        <dbReference type="ChEBI" id="CHEBI:62727"/>
        <dbReference type="ChEBI" id="CHEBI:71302"/>
        <dbReference type="ChEBI" id="CHEBI:456215"/>
        <dbReference type="EC" id="2.10.1.1"/>
    </reaction>
</comment>
<dbReference type="SUPFAM" id="SSF53218">
    <property type="entry name" value="Molybdenum cofactor biosynthesis proteins"/>
    <property type="match status" value="1"/>
</dbReference>
<proteinExistence type="inferred from homology"/>
<dbReference type="InterPro" id="IPR036425">
    <property type="entry name" value="MoaB/Mog-like_dom_sf"/>
</dbReference>
<evidence type="ECO:0000313" key="13">
    <source>
        <dbReference type="EMBL" id="GGX66336.1"/>
    </source>
</evidence>
<dbReference type="RefSeq" id="WP_189611574.1">
    <property type="nucleotide sequence ID" value="NZ_BMXR01000010.1"/>
</dbReference>
<dbReference type="EMBL" id="BMXR01000010">
    <property type="protein sequence ID" value="GGX66336.1"/>
    <property type="molecule type" value="Genomic_DNA"/>
</dbReference>
<dbReference type="NCBIfam" id="NF007960">
    <property type="entry name" value="PRK10680.1"/>
    <property type="match status" value="1"/>
</dbReference>
<keyword evidence="14" id="KW-1185">Reference proteome</keyword>
<dbReference type="NCBIfam" id="TIGR00177">
    <property type="entry name" value="molyb_syn"/>
    <property type="match status" value="1"/>
</dbReference>
<dbReference type="GO" id="GO:0006777">
    <property type="term" value="P:Mo-molybdopterin cofactor biosynthetic process"/>
    <property type="evidence" value="ECO:0007669"/>
    <property type="project" value="UniProtKB-UniRule"/>
</dbReference>
<dbReference type="InterPro" id="IPR001453">
    <property type="entry name" value="MoaB/Mog_dom"/>
</dbReference>
<accession>A0A918KK76</accession>
<evidence type="ECO:0000256" key="4">
    <source>
        <dbReference type="ARBA" id="ARBA00010763"/>
    </source>
</evidence>
<dbReference type="PANTHER" id="PTHR10192:SF5">
    <property type="entry name" value="GEPHYRIN"/>
    <property type="match status" value="1"/>
</dbReference>
<dbReference type="Gene3D" id="3.40.980.10">
    <property type="entry name" value="MoaB/Mog-like domain"/>
    <property type="match status" value="1"/>
</dbReference>
<dbReference type="Pfam" id="PF00994">
    <property type="entry name" value="MoCF_biosynth"/>
    <property type="match status" value="1"/>
</dbReference>
<keyword evidence="7 11" id="KW-0479">Metal-binding</keyword>
<evidence type="ECO:0000256" key="1">
    <source>
        <dbReference type="ARBA" id="ARBA00001946"/>
    </source>
</evidence>
<evidence type="ECO:0000256" key="2">
    <source>
        <dbReference type="ARBA" id="ARBA00002901"/>
    </source>
</evidence>
<comment type="similarity">
    <text evidence="4 11">Belongs to the MoeA family.</text>
</comment>
<dbReference type="PROSITE" id="PS01079">
    <property type="entry name" value="MOCF_BIOSYNTHESIS_2"/>
    <property type="match status" value="1"/>
</dbReference>
<dbReference type="GO" id="GO:0061599">
    <property type="term" value="F:molybdopterin molybdotransferase activity"/>
    <property type="evidence" value="ECO:0007669"/>
    <property type="project" value="UniProtKB-UniRule"/>
</dbReference>
<dbReference type="InterPro" id="IPR038987">
    <property type="entry name" value="MoeA-like"/>
</dbReference>
<evidence type="ECO:0000256" key="9">
    <source>
        <dbReference type="ARBA" id="ARBA00023150"/>
    </source>
</evidence>
<dbReference type="SUPFAM" id="SSF63867">
    <property type="entry name" value="MoeA C-terminal domain-like"/>
    <property type="match status" value="1"/>
</dbReference>
<dbReference type="InterPro" id="IPR036688">
    <property type="entry name" value="MoeA_C_domain_IV_sf"/>
</dbReference>
<keyword evidence="9 11" id="KW-0501">Molybdenum cofactor biosynthesis</keyword>
<dbReference type="NCBIfam" id="NF045515">
    <property type="entry name" value="Glp_gephyrin"/>
    <property type="match status" value="1"/>
</dbReference>
<evidence type="ECO:0000256" key="5">
    <source>
        <dbReference type="ARBA" id="ARBA00022505"/>
    </source>
</evidence>